<keyword evidence="12" id="KW-0460">Magnesium</keyword>
<dbReference type="Gene3D" id="3.50.30.10">
    <property type="entry name" value="Phosphohistidine domain"/>
    <property type="match status" value="1"/>
</dbReference>
<comment type="catalytic activity">
    <reaction evidence="14">
        <text>pyruvate + ATP + H2O = phosphoenolpyruvate + AMP + phosphate + 2 H(+)</text>
        <dbReference type="Rhea" id="RHEA:11364"/>
        <dbReference type="ChEBI" id="CHEBI:15361"/>
        <dbReference type="ChEBI" id="CHEBI:15377"/>
        <dbReference type="ChEBI" id="CHEBI:15378"/>
        <dbReference type="ChEBI" id="CHEBI:30616"/>
        <dbReference type="ChEBI" id="CHEBI:43474"/>
        <dbReference type="ChEBI" id="CHEBI:58702"/>
        <dbReference type="ChEBI" id="CHEBI:456215"/>
        <dbReference type="EC" id="2.7.9.2"/>
    </reaction>
</comment>
<dbReference type="PROSITE" id="PS00742">
    <property type="entry name" value="PEP_ENZYMES_2"/>
    <property type="match status" value="1"/>
</dbReference>
<evidence type="ECO:0000259" key="15">
    <source>
        <dbReference type="Pfam" id="PF00391"/>
    </source>
</evidence>
<evidence type="ECO:0000256" key="4">
    <source>
        <dbReference type="ARBA" id="ARBA00007837"/>
    </source>
</evidence>
<dbReference type="EMBL" id="NTFS01000024">
    <property type="protein sequence ID" value="PAX60068.1"/>
    <property type="molecule type" value="Genomic_DNA"/>
</dbReference>
<dbReference type="PROSITE" id="PS00370">
    <property type="entry name" value="PEP_ENZYMES_PHOS_SITE"/>
    <property type="match status" value="1"/>
</dbReference>
<dbReference type="PANTHER" id="PTHR43030">
    <property type="entry name" value="PHOSPHOENOLPYRUVATE SYNTHASE"/>
    <property type="match status" value="1"/>
</dbReference>
<evidence type="ECO:0000256" key="11">
    <source>
        <dbReference type="ARBA" id="ARBA00022840"/>
    </source>
</evidence>
<sequence>MDKLYWLNEIQPRDRTKVGDKAFNLSRTMQRGYPVLPGFVVSTEFTREFLRTLSHSENTEVLVKDLPDSSLHLDVGNWWQLQQVASRLRQEMLIATLPPEWLDAIFEAASQWETSCLIFRPTVTLPNSNRDRQKLMQSAYRSNNVNDGNVNLSGLLESQICYCDRNNISLALKRAWSQLFRARSLVYWQRTGIDLRRINFGILVQPVWDAVTSGVIVGSSSFLEIQASLGLGLAITKGEVLPDYYKIKRENNTIIERKLGDKILGYRVDNSASILPQSTPSSLHINEHSCLITYLVDDIERNQFATSQEVLQQLLQISNQLTSEFGNNFGCEWTVSKHDTTEKLYLTQITLPQTLSSDYRLLGKGISAAGGRTIATAYVTSNSHPHSSKNITQDVLTPYIPAQLPNNTILVVPSITVDWLHLLHNISGIITEQGGMTSHAAILARELGIPAIVNVNRATELIKNGEQLLIDGDTGEIYRVNSHISNNSDKQSLIPSIHHTISNHTQPQLVSLIPPFVSILPQQEQIPSFPEDLSETYQQGDSEQLHYNSQGMGELRDRIQVPKLNTSSNINSNIHPNINPNINLRLLEEPFPTIATQLLVNLSQTSSIEQVLSLPIDGLGLLRSELMAISILDGQELHTWLQERQETLRDRWYEQILLFAQAFAPKPIFYRSLDFPVGIIQSNQIEQAHHLDRDLDRQSRLRERGTFAYLQNPTMFEIELTALAQVQQAGYGNLRLILPFVRSIEEFTFCRRKVEQAGLNRVPEFQLWIMAEVPSVLFLLPEYVKAGVQGIAIGTNDLTQLLLGVDREQGKFTEVWNQKNPAVMGAIRQLIETARKYNIPCTICGQAPTLYPEIIQQLVQWGITSISVEPEAVQRTYGAIARAEKRIILEAARKQLNAD</sequence>
<feature type="domain" description="PEP-utilising enzyme mobile" evidence="15">
    <location>
        <begin position="405"/>
        <end position="475"/>
    </location>
</feature>
<dbReference type="GO" id="GO:0046872">
    <property type="term" value="F:metal ion binding"/>
    <property type="evidence" value="ECO:0007669"/>
    <property type="project" value="UniProtKB-KW"/>
</dbReference>
<dbReference type="InterPro" id="IPR008279">
    <property type="entry name" value="PEP-util_enz_mobile_dom"/>
</dbReference>
<evidence type="ECO:0000256" key="1">
    <source>
        <dbReference type="ARBA" id="ARBA00001946"/>
    </source>
</evidence>
<keyword evidence="7" id="KW-0808">Transferase</keyword>
<dbReference type="Gene3D" id="3.20.20.60">
    <property type="entry name" value="Phosphoenolpyruvate-binding domains"/>
    <property type="match status" value="1"/>
</dbReference>
<dbReference type="SUPFAM" id="SSF52009">
    <property type="entry name" value="Phosphohistidine domain"/>
    <property type="match status" value="1"/>
</dbReference>
<dbReference type="InterPro" id="IPR002192">
    <property type="entry name" value="PPDK_AMP/ATP-bd"/>
</dbReference>
<organism evidence="18 19">
    <name type="scientific">Brunnivagina elsteri CCALA 953</name>
    <dbReference type="NCBI Taxonomy" id="987040"/>
    <lineage>
        <taxon>Bacteria</taxon>
        <taxon>Bacillati</taxon>
        <taxon>Cyanobacteriota</taxon>
        <taxon>Cyanophyceae</taxon>
        <taxon>Nostocales</taxon>
        <taxon>Calotrichaceae</taxon>
        <taxon>Brunnivagina</taxon>
    </lineage>
</organism>
<dbReference type="UniPathway" id="UPA00138"/>
<dbReference type="InterPro" id="IPR013815">
    <property type="entry name" value="ATP_grasp_subdomain_1"/>
</dbReference>
<evidence type="ECO:0000256" key="2">
    <source>
        <dbReference type="ARBA" id="ARBA00002988"/>
    </source>
</evidence>
<dbReference type="InterPro" id="IPR006319">
    <property type="entry name" value="PEP_synth"/>
</dbReference>
<comment type="cofactor">
    <cofactor evidence="1">
        <name>Mg(2+)</name>
        <dbReference type="ChEBI" id="CHEBI:18420"/>
    </cofactor>
</comment>
<reference evidence="18 19" key="1">
    <citation type="submission" date="2017-08" db="EMBL/GenBank/DDBJ databases">
        <title>Draft genome sequence of filamentous cyanobacterium Calothrix elsteri CCALA 953.</title>
        <authorList>
            <person name="Gagunashvili A.N."/>
            <person name="Elster J."/>
            <person name="Andresson O.S."/>
        </authorList>
    </citation>
    <scope>NUCLEOTIDE SEQUENCE [LARGE SCALE GENOMIC DNA]</scope>
    <source>
        <strain evidence="18 19">CCALA 953</strain>
    </source>
</reference>
<evidence type="ECO:0000256" key="5">
    <source>
        <dbReference type="ARBA" id="ARBA00011996"/>
    </source>
</evidence>
<comment type="pathway">
    <text evidence="3">Carbohydrate biosynthesis; gluconeogenesis.</text>
</comment>
<evidence type="ECO:0000256" key="7">
    <source>
        <dbReference type="ARBA" id="ARBA00022679"/>
    </source>
</evidence>
<name>A0A2A2TPJ8_9CYAN</name>
<keyword evidence="9" id="KW-0547">Nucleotide-binding</keyword>
<evidence type="ECO:0000256" key="3">
    <source>
        <dbReference type="ARBA" id="ARBA00004742"/>
    </source>
</evidence>
<comment type="similarity">
    <text evidence="4">Belongs to the PEP-utilizing enzyme family.</text>
</comment>
<keyword evidence="11" id="KW-0067">ATP-binding</keyword>
<dbReference type="GO" id="GO:0006094">
    <property type="term" value="P:gluconeogenesis"/>
    <property type="evidence" value="ECO:0007669"/>
    <property type="project" value="UniProtKB-UniPathway"/>
</dbReference>
<evidence type="ECO:0000256" key="10">
    <source>
        <dbReference type="ARBA" id="ARBA00022777"/>
    </source>
</evidence>
<dbReference type="InterPro" id="IPR018274">
    <property type="entry name" value="PEP_util_AS"/>
</dbReference>
<dbReference type="InterPro" id="IPR036637">
    <property type="entry name" value="Phosphohistidine_dom_sf"/>
</dbReference>
<evidence type="ECO:0000256" key="13">
    <source>
        <dbReference type="ARBA" id="ARBA00033470"/>
    </source>
</evidence>
<dbReference type="SUPFAM" id="SSF51621">
    <property type="entry name" value="Phosphoenolpyruvate/pyruvate domain"/>
    <property type="match status" value="1"/>
</dbReference>
<dbReference type="Gene3D" id="3.30.1490.20">
    <property type="entry name" value="ATP-grasp fold, A domain"/>
    <property type="match status" value="1"/>
</dbReference>
<dbReference type="GO" id="GO:0005524">
    <property type="term" value="F:ATP binding"/>
    <property type="evidence" value="ECO:0007669"/>
    <property type="project" value="UniProtKB-KW"/>
</dbReference>
<comment type="function">
    <text evidence="2">Catalyzes the phosphorylation of pyruvate to phosphoenolpyruvate.</text>
</comment>
<keyword evidence="10" id="KW-0418">Kinase</keyword>
<keyword evidence="8" id="KW-0479">Metal-binding</keyword>
<accession>A0A2A2TPJ8</accession>
<dbReference type="EC" id="2.7.9.2" evidence="5"/>
<feature type="domain" description="Pyruvate phosphate dikinase AMP/ATP-binding" evidence="16">
    <location>
        <begin position="17"/>
        <end position="349"/>
    </location>
</feature>
<comment type="caution">
    <text evidence="18">The sequence shown here is derived from an EMBL/GenBank/DDBJ whole genome shotgun (WGS) entry which is preliminary data.</text>
</comment>
<protein>
    <recommendedName>
        <fullName evidence="6">Phosphoenolpyruvate synthase</fullName>
        <ecNumber evidence="5">2.7.9.2</ecNumber>
    </recommendedName>
    <alternativeName>
        <fullName evidence="13">Pyruvate, water dikinase</fullName>
    </alternativeName>
</protein>
<evidence type="ECO:0000256" key="14">
    <source>
        <dbReference type="ARBA" id="ARBA00047700"/>
    </source>
</evidence>
<dbReference type="Pfam" id="PF00391">
    <property type="entry name" value="PEP-utilizers"/>
    <property type="match status" value="1"/>
</dbReference>
<gene>
    <name evidence="18" type="ORF">CK510_03785</name>
</gene>
<dbReference type="InterPro" id="IPR040442">
    <property type="entry name" value="Pyrv_kinase-like_dom_sf"/>
</dbReference>
<keyword evidence="19" id="KW-1185">Reference proteome</keyword>
<evidence type="ECO:0000259" key="16">
    <source>
        <dbReference type="Pfam" id="PF01326"/>
    </source>
</evidence>
<evidence type="ECO:0000259" key="17">
    <source>
        <dbReference type="Pfam" id="PF02896"/>
    </source>
</evidence>
<dbReference type="InterPro" id="IPR023151">
    <property type="entry name" value="PEP_util_CS"/>
</dbReference>
<evidence type="ECO:0000256" key="9">
    <source>
        <dbReference type="ARBA" id="ARBA00022741"/>
    </source>
</evidence>
<proteinExistence type="inferred from homology"/>
<evidence type="ECO:0000256" key="8">
    <source>
        <dbReference type="ARBA" id="ARBA00022723"/>
    </source>
</evidence>
<dbReference type="InterPro" id="IPR015813">
    <property type="entry name" value="Pyrv/PenolPyrv_kinase-like_dom"/>
</dbReference>
<dbReference type="PANTHER" id="PTHR43030:SF1">
    <property type="entry name" value="PHOSPHOENOLPYRUVATE SYNTHASE"/>
    <property type="match status" value="1"/>
</dbReference>
<dbReference type="Proteomes" id="UP000218238">
    <property type="component" value="Unassembled WGS sequence"/>
</dbReference>
<evidence type="ECO:0000256" key="6">
    <source>
        <dbReference type="ARBA" id="ARBA00021623"/>
    </source>
</evidence>
<dbReference type="Pfam" id="PF02896">
    <property type="entry name" value="PEP-utilizers_C"/>
    <property type="match status" value="1"/>
</dbReference>
<feature type="domain" description="PEP-utilising enzyme C-terminal" evidence="17">
    <location>
        <begin position="595"/>
        <end position="883"/>
    </location>
</feature>
<evidence type="ECO:0000313" key="18">
    <source>
        <dbReference type="EMBL" id="PAX60068.1"/>
    </source>
</evidence>
<evidence type="ECO:0000313" key="19">
    <source>
        <dbReference type="Proteomes" id="UP000218238"/>
    </source>
</evidence>
<dbReference type="Pfam" id="PF01326">
    <property type="entry name" value="PPDK_N"/>
    <property type="match status" value="1"/>
</dbReference>
<evidence type="ECO:0000256" key="12">
    <source>
        <dbReference type="ARBA" id="ARBA00022842"/>
    </source>
</evidence>
<dbReference type="GO" id="GO:0008986">
    <property type="term" value="F:pyruvate, water dikinase activity"/>
    <property type="evidence" value="ECO:0007669"/>
    <property type="project" value="UniProtKB-EC"/>
</dbReference>
<dbReference type="OrthoDB" id="9765468at2"/>
<keyword evidence="18" id="KW-0670">Pyruvate</keyword>
<dbReference type="Gene3D" id="3.30.470.20">
    <property type="entry name" value="ATP-grasp fold, B domain"/>
    <property type="match status" value="1"/>
</dbReference>
<dbReference type="AlphaFoldDB" id="A0A2A2TPJ8"/>
<dbReference type="SUPFAM" id="SSF56059">
    <property type="entry name" value="Glutathione synthetase ATP-binding domain-like"/>
    <property type="match status" value="1"/>
</dbReference>
<dbReference type="InterPro" id="IPR000121">
    <property type="entry name" value="PEP_util_C"/>
</dbReference>